<name>A0A926USA7_9CYAN</name>
<dbReference type="RefSeq" id="WP_190350699.1">
    <property type="nucleotide sequence ID" value="NZ_JACJPY010000023.1"/>
</dbReference>
<dbReference type="EMBL" id="JACJPY010000023">
    <property type="protein sequence ID" value="MBD2150339.1"/>
    <property type="molecule type" value="Genomic_DNA"/>
</dbReference>
<protein>
    <recommendedName>
        <fullName evidence="3">SpoVT-AbrB domain-containing protein</fullName>
    </recommendedName>
</protein>
<organism evidence="1 2">
    <name type="scientific">Pseudanabaena cinerea FACHB-1277</name>
    <dbReference type="NCBI Taxonomy" id="2949581"/>
    <lineage>
        <taxon>Bacteria</taxon>
        <taxon>Bacillati</taxon>
        <taxon>Cyanobacteriota</taxon>
        <taxon>Cyanophyceae</taxon>
        <taxon>Pseudanabaenales</taxon>
        <taxon>Pseudanabaenaceae</taxon>
        <taxon>Pseudanabaena</taxon>
        <taxon>Pseudanabaena cinerea</taxon>
    </lineage>
</organism>
<evidence type="ECO:0000313" key="2">
    <source>
        <dbReference type="Proteomes" id="UP000631421"/>
    </source>
</evidence>
<sequence length="89" mass="10434">MQKTITINLTPEGNLQLPLEIRDRFSNGEEYLVTTTEDTITFKKAPKLSWEELRQRRNLLDDDPDALSTEEICEIVKEVRKELRKEATK</sequence>
<dbReference type="AlphaFoldDB" id="A0A926USA7"/>
<dbReference type="Proteomes" id="UP000631421">
    <property type="component" value="Unassembled WGS sequence"/>
</dbReference>
<reference evidence="1" key="1">
    <citation type="journal article" date="2015" name="ISME J.">
        <title>Draft Genome Sequence of Streptomyces incarnatus NRRL8089, which Produces the Nucleoside Antibiotic Sinefungin.</title>
        <authorList>
            <person name="Oshima K."/>
            <person name="Hattori M."/>
            <person name="Shimizu H."/>
            <person name="Fukuda K."/>
            <person name="Nemoto M."/>
            <person name="Inagaki K."/>
            <person name="Tamura T."/>
        </authorList>
    </citation>
    <scope>NUCLEOTIDE SEQUENCE</scope>
    <source>
        <strain evidence="1">FACHB-1277</strain>
    </source>
</reference>
<proteinExistence type="predicted"/>
<evidence type="ECO:0000313" key="1">
    <source>
        <dbReference type="EMBL" id="MBD2150339.1"/>
    </source>
</evidence>
<keyword evidence="2" id="KW-1185">Reference proteome</keyword>
<reference evidence="1" key="2">
    <citation type="submission" date="2020-08" db="EMBL/GenBank/DDBJ databases">
        <authorList>
            <person name="Chen M."/>
            <person name="Teng W."/>
            <person name="Zhao L."/>
            <person name="Hu C."/>
            <person name="Zhou Y."/>
            <person name="Han B."/>
            <person name="Song L."/>
            <person name="Shu W."/>
        </authorList>
    </citation>
    <scope>NUCLEOTIDE SEQUENCE</scope>
    <source>
        <strain evidence="1">FACHB-1277</strain>
    </source>
</reference>
<gene>
    <name evidence="1" type="ORF">H6F44_09445</name>
</gene>
<evidence type="ECO:0008006" key="3">
    <source>
        <dbReference type="Google" id="ProtNLM"/>
    </source>
</evidence>
<comment type="caution">
    <text evidence="1">The sequence shown here is derived from an EMBL/GenBank/DDBJ whole genome shotgun (WGS) entry which is preliminary data.</text>
</comment>
<accession>A0A926USA7</accession>